<evidence type="ECO:0000313" key="2">
    <source>
        <dbReference type="EMBL" id="MTF40393.1"/>
    </source>
</evidence>
<feature type="region of interest" description="Disordered" evidence="1">
    <location>
        <begin position="1"/>
        <end position="24"/>
    </location>
</feature>
<proteinExistence type="predicted"/>
<evidence type="ECO:0000313" key="3">
    <source>
        <dbReference type="Proteomes" id="UP000437131"/>
    </source>
</evidence>
<dbReference type="RefSeq" id="WP_155084583.1">
    <property type="nucleotide sequence ID" value="NZ_WMIA01000027.1"/>
</dbReference>
<gene>
    <name evidence="2" type="ORF">GGC33_15865</name>
</gene>
<name>A0A844GXU9_9CHRO</name>
<dbReference type="Proteomes" id="UP000437131">
    <property type="component" value="Unassembled WGS sequence"/>
</dbReference>
<protein>
    <recommendedName>
        <fullName evidence="4">CopG domain protein DNA-binding domain protein</fullName>
    </recommendedName>
</protein>
<evidence type="ECO:0000256" key="1">
    <source>
        <dbReference type="SAM" id="MobiDB-lite"/>
    </source>
</evidence>
<dbReference type="AlphaFoldDB" id="A0A844GXU9"/>
<reference evidence="2 3" key="1">
    <citation type="submission" date="2019-11" db="EMBL/GenBank/DDBJ databases">
        <title>Isolation of a new High Light Tolerant Cyanobacteria.</title>
        <authorList>
            <person name="Dobson Z."/>
            <person name="Vaughn N."/>
            <person name="Vaughn M."/>
            <person name="Fromme P."/>
            <person name="Mazor Y."/>
        </authorList>
    </citation>
    <scope>NUCLEOTIDE SEQUENCE [LARGE SCALE GENOMIC DNA]</scope>
    <source>
        <strain evidence="2 3">0216</strain>
    </source>
</reference>
<evidence type="ECO:0008006" key="4">
    <source>
        <dbReference type="Google" id="ProtNLM"/>
    </source>
</evidence>
<sequence>MTKKVKRQLKSNYNRPNYKGKKGLRNQPLIYDETKIKLNLTLTPTAKNYLQLKAKEQGTSISSLIEEWARSEELKAFQIPEAIKKIYE</sequence>
<organism evidence="2 3">
    <name type="scientific">Cyanobacterium aponinum 0216</name>
    <dbReference type="NCBI Taxonomy" id="2676140"/>
    <lineage>
        <taxon>Bacteria</taxon>
        <taxon>Bacillati</taxon>
        <taxon>Cyanobacteriota</taxon>
        <taxon>Cyanophyceae</taxon>
        <taxon>Oscillatoriophycideae</taxon>
        <taxon>Chroococcales</taxon>
        <taxon>Geminocystaceae</taxon>
        <taxon>Cyanobacterium</taxon>
    </lineage>
</organism>
<dbReference type="EMBL" id="WMIA01000027">
    <property type="protein sequence ID" value="MTF40393.1"/>
    <property type="molecule type" value="Genomic_DNA"/>
</dbReference>
<accession>A0A844GXU9</accession>
<comment type="caution">
    <text evidence="2">The sequence shown here is derived from an EMBL/GenBank/DDBJ whole genome shotgun (WGS) entry which is preliminary data.</text>
</comment>